<organism evidence="1">
    <name type="scientific">Thomasclavelia ramosa</name>
    <dbReference type="NCBI Taxonomy" id="1547"/>
    <lineage>
        <taxon>Bacteria</taxon>
        <taxon>Bacillati</taxon>
        <taxon>Bacillota</taxon>
        <taxon>Erysipelotrichia</taxon>
        <taxon>Erysipelotrichales</taxon>
        <taxon>Coprobacillaceae</taxon>
        <taxon>Thomasclavelia</taxon>
    </lineage>
</organism>
<dbReference type="InterPro" id="IPR016177">
    <property type="entry name" value="DNA-bd_dom_sf"/>
</dbReference>
<proteinExistence type="predicted"/>
<name>A0A3E3EH80_9FIRM</name>
<gene>
    <name evidence="1" type="ORF">DXB93_00960</name>
</gene>
<dbReference type="Proteomes" id="UP000261032">
    <property type="component" value="Unassembled WGS sequence"/>
</dbReference>
<dbReference type="SUPFAM" id="SSF54171">
    <property type="entry name" value="DNA-binding domain"/>
    <property type="match status" value="1"/>
</dbReference>
<dbReference type="GO" id="GO:0003677">
    <property type="term" value="F:DNA binding"/>
    <property type="evidence" value="ECO:0007669"/>
    <property type="project" value="InterPro"/>
</dbReference>
<accession>A0A3E3EH80</accession>
<protein>
    <submittedName>
        <fullName evidence="1">Uncharacterized protein</fullName>
    </submittedName>
</protein>
<evidence type="ECO:0000313" key="1">
    <source>
        <dbReference type="EMBL" id="RGD87267.1"/>
    </source>
</evidence>
<comment type="caution">
    <text evidence="1">The sequence shown here is derived from an EMBL/GenBank/DDBJ whole genome shotgun (WGS) entry which is preliminary data.</text>
</comment>
<dbReference type="EMBL" id="QUSL01000001">
    <property type="protein sequence ID" value="RGD87267.1"/>
    <property type="molecule type" value="Genomic_DNA"/>
</dbReference>
<sequence length="134" mass="15512">MSVVGVEKEITESVYNSLHLVDGTCIEFINSQKLKRNNTSGACGIYKLKNNKYRASIGFKGKRFDLGTYSNFESALETRREAEELVYQTFIIAYKQWNLKAADLLWFQQNPFIFEVNKANGKLQIKRSQDKEKK</sequence>
<dbReference type="RefSeq" id="WP_117580180.1">
    <property type="nucleotide sequence ID" value="NZ_QUSL01000001.1"/>
</dbReference>
<dbReference type="AlphaFoldDB" id="A0A3E3EH80"/>
<reference evidence="1" key="1">
    <citation type="submission" date="2018-08" db="EMBL/GenBank/DDBJ databases">
        <title>A genome reference for cultivated species of the human gut microbiota.</title>
        <authorList>
            <person name="Zou Y."/>
            <person name="Xue W."/>
            <person name="Luo G."/>
        </authorList>
    </citation>
    <scope>NUCLEOTIDE SEQUENCE [LARGE SCALE GENOMIC DNA]</scope>
    <source>
        <strain evidence="1">OM06-4</strain>
    </source>
</reference>